<accession>A0A5Q0GRS0</accession>
<keyword evidence="8" id="KW-1185">Reference proteome</keyword>
<evidence type="ECO:0000256" key="5">
    <source>
        <dbReference type="SAM" id="MobiDB-lite"/>
    </source>
</evidence>
<dbReference type="GO" id="GO:0004556">
    <property type="term" value="F:alpha-amylase activity"/>
    <property type="evidence" value="ECO:0007669"/>
    <property type="project" value="UniProtKB-EC"/>
</dbReference>
<name>A0A5Q0GRS0_SACSY</name>
<keyword evidence="3" id="KW-0732">Signal</keyword>
<comment type="catalytic activity">
    <reaction evidence="1">
        <text>Endohydrolysis of (1-&gt;4)-alpha-D-glucosidic linkages in polysaccharides containing three or more (1-&gt;4)-alpha-linked D-glucose units.</text>
        <dbReference type="EC" id="3.2.1.1"/>
    </reaction>
</comment>
<protein>
    <recommendedName>
        <fullName evidence="2">alpha-amylase</fullName>
        <ecNumber evidence="2">3.2.1.1</ecNumber>
    </recommendedName>
    <alternativeName>
        <fullName evidence="4">1,4-alpha-D-glucan glucanohydrolase</fullName>
    </alternativeName>
</protein>
<keyword evidence="6" id="KW-0472">Membrane</keyword>
<dbReference type="KEGG" id="ssyi:EKG83_00810"/>
<dbReference type="GO" id="GO:0005975">
    <property type="term" value="P:carbohydrate metabolic process"/>
    <property type="evidence" value="ECO:0007669"/>
    <property type="project" value="UniProtKB-ARBA"/>
</dbReference>
<dbReference type="Gene3D" id="2.60.40.10">
    <property type="entry name" value="Immunoglobulins"/>
    <property type="match status" value="2"/>
</dbReference>
<dbReference type="SUPFAM" id="SSF49452">
    <property type="entry name" value="Starch-binding domain-like"/>
    <property type="match status" value="1"/>
</dbReference>
<dbReference type="PANTHER" id="PTHR23303:SF14">
    <property type="entry name" value="BOS COMPLEX SUBUNIT NOMO1-RELATED"/>
    <property type="match status" value="1"/>
</dbReference>
<proteinExistence type="predicted"/>
<feature type="transmembrane region" description="Helical" evidence="6">
    <location>
        <begin position="909"/>
        <end position="933"/>
    </location>
</feature>
<dbReference type="InterPro" id="IPR013783">
    <property type="entry name" value="Ig-like_fold"/>
</dbReference>
<evidence type="ECO:0000256" key="6">
    <source>
        <dbReference type="SAM" id="Phobius"/>
    </source>
</evidence>
<dbReference type="SUPFAM" id="SSF117074">
    <property type="entry name" value="Hypothetical protein PA1324"/>
    <property type="match status" value="3"/>
</dbReference>
<keyword evidence="6" id="KW-0812">Transmembrane</keyword>
<keyword evidence="6" id="KW-1133">Transmembrane helix</keyword>
<evidence type="ECO:0000256" key="3">
    <source>
        <dbReference type="ARBA" id="ARBA00022729"/>
    </source>
</evidence>
<dbReference type="EMBL" id="CP034550">
    <property type="protein sequence ID" value="QFZ16194.1"/>
    <property type="molecule type" value="Genomic_DNA"/>
</dbReference>
<feature type="region of interest" description="Disordered" evidence="5">
    <location>
        <begin position="848"/>
        <end position="907"/>
    </location>
</feature>
<dbReference type="Gene3D" id="2.60.40.1120">
    <property type="entry name" value="Carboxypeptidase-like, regulatory domain"/>
    <property type="match status" value="1"/>
</dbReference>
<reference evidence="8" key="1">
    <citation type="journal article" date="2021" name="Curr. Microbiol.">
        <title>Complete genome of nocamycin-producing strain Saccharothrix syringae NRRL B-16468 reveals the biosynthetic potential for secondary metabolites.</title>
        <authorList>
            <person name="Mo X."/>
            <person name="Yang S."/>
        </authorList>
    </citation>
    <scope>NUCLEOTIDE SEQUENCE [LARGE SCALE GENOMIC DNA]</scope>
    <source>
        <strain evidence="8">ATCC 51364 / DSM 43886 / JCM 6844 / KCTC 9398 / NBRC 14523 / NRRL B-16468 / INA 2240</strain>
    </source>
</reference>
<evidence type="ECO:0000313" key="8">
    <source>
        <dbReference type="Proteomes" id="UP000325787"/>
    </source>
</evidence>
<dbReference type="InterPro" id="IPR013784">
    <property type="entry name" value="Carb-bd-like_fold"/>
</dbReference>
<dbReference type="GO" id="GO:0030246">
    <property type="term" value="F:carbohydrate binding"/>
    <property type="evidence" value="ECO:0007669"/>
    <property type="project" value="InterPro"/>
</dbReference>
<evidence type="ECO:0000256" key="2">
    <source>
        <dbReference type="ARBA" id="ARBA00012595"/>
    </source>
</evidence>
<feature type="compositionally biased region" description="Low complexity" evidence="5">
    <location>
        <begin position="867"/>
        <end position="894"/>
    </location>
</feature>
<sequence length="942" mass="98202">MRNKGNAAAHDVRFELNNFTSYGLSGAELTRVPGPSLEVGESRTYHLTGRLEYAGSDLLSTSVSVDVGPQRSPSLDPTPVDNYAYATARLPKPGTVTGVLYRDANGNGRFDNGEALTNRSVTARRGNESAGVGAYADSTGRFTFSYISPGTYRVYADTYPNQWVVAPAAASFTVGAGESVTHDLPVVDPVYPVLEPLIEFDRDSYVSTDAVGVKVTVKNTGAAPLTNVVGVCDTSAGRIVPTGPDWAPLDPDGPGTTLVAGETRVFTLTEAVPASAVEAGTVSISCSFGNAGRSIAGYPGSSDSAKVNDLYGAVEGTVLLDSGNGAPAPLVNTGVAVIDPRAGLAAETAVTRDGGRFSFGRLRVGTYRVLVLGAYRDRATGNGWFTVDVTAGGDARVEFVVEPGPLVTTPQAVQKVDVEVAFDKTSYDVSDPVRVKVKVTNSGNGWGTRVYFQPDWSSYLGVLSYDMVQWGRLYPYGSGQPALDLWPGESYEVELVGKVPSMLPLDNKVRLKGVIYGNYSLNGHPVDLAADVTVRRGDIAVVTFADANGNGVLDAGEELPGADVRFYGGVPNTSTSTRTDATGRGRGEDLPAGVYEVSASHDDWVQAFDHYGKLRVEADAEATLEIPMIRSFKDSLVVEAAFDKASYLPTDRPGLNLKLTNNTGRDIAVHAYCNGYGWAHGIFPGPGWGALDGDGLPLAAGATWTGTVTSDMPEPAADYGQVSADCEFGPLDVTAGRVWSGSPFVRARAKVLGLKWDTTGRVELANRYPQVAVPNVTLVLLDPATGKPVARTTTGADGSFLFPDLPVGAYTPVVVGPWKLVVNRSGPPFEAVHGARYPVLVFVEPGPEVADPGPVEPTEPTEPSDPADPGQGTTAPATPAPTTTTAQPAAVLGAPGPGPTPGPTGGAEVLASTGASVLGIGLLGLLVLAAGVATRVRGRRPA</sequence>
<dbReference type="Proteomes" id="UP000325787">
    <property type="component" value="Chromosome"/>
</dbReference>
<evidence type="ECO:0000256" key="4">
    <source>
        <dbReference type="ARBA" id="ARBA00030238"/>
    </source>
</evidence>
<gene>
    <name evidence="7" type="ORF">EKG83_00810</name>
</gene>
<evidence type="ECO:0000256" key="1">
    <source>
        <dbReference type="ARBA" id="ARBA00000548"/>
    </source>
</evidence>
<evidence type="ECO:0000313" key="7">
    <source>
        <dbReference type="EMBL" id="QFZ16194.1"/>
    </source>
</evidence>
<dbReference type="AlphaFoldDB" id="A0A5Q0GRS0"/>
<dbReference type="InterPro" id="IPR051417">
    <property type="entry name" value="SDr/BOS_complex"/>
</dbReference>
<dbReference type="EC" id="3.2.1.1" evidence="2"/>
<organism evidence="7 8">
    <name type="scientific">Saccharothrix syringae</name>
    <name type="common">Nocardiopsis syringae</name>
    <dbReference type="NCBI Taxonomy" id="103733"/>
    <lineage>
        <taxon>Bacteria</taxon>
        <taxon>Bacillati</taxon>
        <taxon>Actinomycetota</taxon>
        <taxon>Actinomycetes</taxon>
        <taxon>Pseudonocardiales</taxon>
        <taxon>Pseudonocardiaceae</taxon>
        <taxon>Saccharothrix</taxon>
    </lineage>
</organism>
<dbReference type="PANTHER" id="PTHR23303">
    <property type="entry name" value="CARBOXYPEPTIDASE REGULATORY REGION-CONTAINING"/>
    <property type="match status" value="1"/>
</dbReference>